<reference evidence="6 7" key="1">
    <citation type="submission" date="2017-11" db="EMBL/GenBank/DDBJ databases">
        <title>Revised Sequence and Annotation of the Rhodobaca barguzinensis strain alga05 Genome.</title>
        <authorList>
            <person name="Kopejtka K."/>
            <person name="Tomasch J.M."/>
            <person name="Bunk B."/>
            <person name="Koblizek M."/>
        </authorList>
    </citation>
    <scope>NUCLEOTIDE SEQUENCE [LARGE SCALE GENOMIC DNA]</scope>
    <source>
        <strain evidence="7">alga05</strain>
    </source>
</reference>
<dbReference type="InterPro" id="IPR011006">
    <property type="entry name" value="CheY-like_superfamily"/>
</dbReference>
<organism evidence="6 7">
    <name type="scientific">Roseinatronobacter bogoriensis subsp. barguzinensis</name>
    <dbReference type="NCBI Taxonomy" id="441209"/>
    <lineage>
        <taxon>Bacteria</taxon>
        <taxon>Pseudomonadati</taxon>
        <taxon>Pseudomonadota</taxon>
        <taxon>Alphaproteobacteria</taxon>
        <taxon>Rhodobacterales</taxon>
        <taxon>Paracoccaceae</taxon>
        <taxon>Roseinatronobacter</taxon>
    </lineage>
</organism>
<dbReference type="GO" id="GO:0006355">
    <property type="term" value="P:regulation of DNA-templated transcription"/>
    <property type="evidence" value="ECO:0007669"/>
    <property type="project" value="InterPro"/>
</dbReference>
<evidence type="ECO:0000313" key="6">
    <source>
        <dbReference type="EMBL" id="ATX67449.1"/>
    </source>
</evidence>
<proteinExistence type="predicted"/>
<dbReference type="CDD" id="cd06170">
    <property type="entry name" value="LuxR_C_like"/>
    <property type="match status" value="1"/>
</dbReference>
<dbReference type="STRING" id="441209.GCA_001870665_03446"/>
<dbReference type="SMART" id="SM00421">
    <property type="entry name" value="HTH_LUXR"/>
    <property type="match status" value="1"/>
</dbReference>
<dbReference type="SMART" id="SM00448">
    <property type="entry name" value="REC"/>
    <property type="match status" value="1"/>
</dbReference>
<dbReference type="PANTHER" id="PTHR45566:SF1">
    <property type="entry name" value="HTH-TYPE TRANSCRIPTIONAL REGULATOR YHJB-RELATED"/>
    <property type="match status" value="1"/>
</dbReference>
<dbReference type="Pfam" id="PF00196">
    <property type="entry name" value="GerE"/>
    <property type="match status" value="1"/>
</dbReference>
<dbReference type="Proteomes" id="UP000228948">
    <property type="component" value="Chromosome"/>
</dbReference>
<evidence type="ECO:0000256" key="2">
    <source>
        <dbReference type="ARBA" id="ARBA00023125"/>
    </source>
</evidence>
<accession>A0A2K8KDC3</accession>
<dbReference type="SUPFAM" id="SSF46894">
    <property type="entry name" value="C-terminal effector domain of the bipartite response regulators"/>
    <property type="match status" value="1"/>
</dbReference>
<feature type="modified residue" description="4-aspartylphosphate" evidence="3">
    <location>
        <position position="63"/>
    </location>
</feature>
<keyword evidence="2 6" id="KW-0238">DNA-binding</keyword>
<dbReference type="RefSeq" id="WP_071482418.1">
    <property type="nucleotide sequence ID" value="NZ_CP024899.1"/>
</dbReference>
<name>A0A2K8KDC3_9RHOB</name>
<dbReference type="SUPFAM" id="SSF52172">
    <property type="entry name" value="CheY-like"/>
    <property type="match status" value="1"/>
</dbReference>
<dbReference type="OrthoDB" id="9814495at2"/>
<gene>
    <name evidence="6" type="ORF">BG454_17870</name>
</gene>
<dbReference type="CDD" id="cd17535">
    <property type="entry name" value="REC_NarL-like"/>
    <property type="match status" value="1"/>
</dbReference>
<dbReference type="GO" id="GO:0000160">
    <property type="term" value="P:phosphorelay signal transduction system"/>
    <property type="evidence" value="ECO:0007669"/>
    <property type="project" value="InterPro"/>
</dbReference>
<dbReference type="InterPro" id="IPR058245">
    <property type="entry name" value="NreC/VraR/RcsB-like_REC"/>
</dbReference>
<dbReference type="InterPro" id="IPR001789">
    <property type="entry name" value="Sig_transdc_resp-reg_receiver"/>
</dbReference>
<evidence type="ECO:0000256" key="3">
    <source>
        <dbReference type="PROSITE-ProRule" id="PRU00169"/>
    </source>
</evidence>
<feature type="domain" description="HTH luxR-type" evidence="4">
    <location>
        <begin position="162"/>
        <end position="227"/>
    </location>
</feature>
<dbReference type="InterPro" id="IPR051015">
    <property type="entry name" value="EvgA-like"/>
</dbReference>
<dbReference type="PROSITE" id="PS50043">
    <property type="entry name" value="HTH_LUXR_2"/>
    <property type="match status" value="1"/>
</dbReference>
<dbReference type="Pfam" id="PF00072">
    <property type="entry name" value="Response_reg"/>
    <property type="match status" value="1"/>
</dbReference>
<dbReference type="EMBL" id="CP024899">
    <property type="protein sequence ID" value="ATX67449.1"/>
    <property type="molecule type" value="Genomic_DNA"/>
</dbReference>
<dbReference type="InterPro" id="IPR000792">
    <property type="entry name" value="Tscrpt_reg_LuxR_C"/>
</dbReference>
<evidence type="ECO:0000256" key="1">
    <source>
        <dbReference type="ARBA" id="ARBA00022553"/>
    </source>
</evidence>
<feature type="domain" description="Response regulatory" evidence="5">
    <location>
        <begin position="11"/>
        <end position="128"/>
    </location>
</feature>
<dbReference type="GO" id="GO:0003677">
    <property type="term" value="F:DNA binding"/>
    <property type="evidence" value="ECO:0007669"/>
    <property type="project" value="UniProtKB-KW"/>
</dbReference>
<dbReference type="PANTHER" id="PTHR45566">
    <property type="entry name" value="HTH-TYPE TRANSCRIPTIONAL REGULATOR YHJB-RELATED"/>
    <property type="match status" value="1"/>
</dbReference>
<dbReference type="PRINTS" id="PR00038">
    <property type="entry name" value="HTHLUXR"/>
</dbReference>
<dbReference type="Gene3D" id="3.40.50.2300">
    <property type="match status" value="1"/>
</dbReference>
<protein>
    <submittedName>
        <fullName evidence="6">DNA-binding response regulator</fullName>
    </submittedName>
</protein>
<dbReference type="InterPro" id="IPR036388">
    <property type="entry name" value="WH-like_DNA-bd_sf"/>
</dbReference>
<keyword evidence="1 3" id="KW-0597">Phosphoprotein</keyword>
<dbReference type="InterPro" id="IPR016032">
    <property type="entry name" value="Sig_transdc_resp-reg_C-effctor"/>
</dbReference>
<dbReference type="KEGG" id="rbg:BG454_17870"/>
<evidence type="ECO:0000313" key="7">
    <source>
        <dbReference type="Proteomes" id="UP000228948"/>
    </source>
</evidence>
<dbReference type="Gene3D" id="1.10.10.10">
    <property type="entry name" value="Winged helix-like DNA-binding domain superfamily/Winged helix DNA-binding domain"/>
    <property type="match status" value="1"/>
</dbReference>
<sequence length="232" mass="25409">MDRKLVGVGTTALVADDDEFFRIALSDVLTARLGFSHIVLACSFDEAVQKMSECRDIDVALFDLNMPGRNNWQTLRSMRERFPEIRVAVVSGSRDRIDILTALSIGAQGYISKGLGVSELSRAIRSICRGDVYLPPFFPELAISESIAVPAPPVKDPLPIRREMAVSDMTPRQYEVLKLLVEGKSNKAMARSLGLSGGTIKFHLSAIFRVLGASNRVEAATAGARLLDRECL</sequence>
<dbReference type="AlphaFoldDB" id="A0A2K8KDC3"/>
<evidence type="ECO:0000259" key="4">
    <source>
        <dbReference type="PROSITE" id="PS50043"/>
    </source>
</evidence>
<keyword evidence="7" id="KW-1185">Reference proteome</keyword>
<evidence type="ECO:0000259" key="5">
    <source>
        <dbReference type="PROSITE" id="PS50110"/>
    </source>
</evidence>
<dbReference type="PROSITE" id="PS50110">
    <property type="entry name" value="RESPONSE_REGULATORY"/>
    <property type="match status" value="1"/>
</dbReference>